<gene>
    <name evidence="2" type="ORF">B296_00006696</name>
</gene>
<dbReference type="AlphaFoldDB" id="A0A427B780"/>
<protein>
    <submittedName>
        <fullName evidence="2">Uncharacterized protein</fullName>
    </submittedName>
</protein>
<evidence type="ECO:0000313" key="2">
    <source>
        <dbReference type="EMBL" id="RRT84296.1"/>
    </source>
</evidence>
<dbReference type="EMBL" id="AMZH03000333">
    <property type="protein sequence ID" value="RRT84296.1"/>
    <property type="molecule type" value="Genomic_DNA"/>
</dbReference>
<evidence type="ECO:0000313" key="3">
    <source>
        <dbReference type="Proteomes" id="UP000287651"/>
    </source>
</evidence>
<sequence>MNPVRTHLDLRGAKPSEVGRSDAESSSYKEDDDIPVGKQNKKTSVWQQRLAQELMGKQPRKKGDVRHLPASSIMSPGFFVGTKEVKPRWLIQIEAVISRVSAAAVKKGSTYVMRVVTNPQIKIDRVSDARSNMIDSSDV</sequence>
<dbReference type="Proteomes" id="UP000287651">
    <property type="component" value="Unassembled WGS sequence"/>
</dbReference>
<evidence type="ECO:0000256" key="1">
    <source>
        <dbReference type="SAM" id="MobiDB-lite"/>
    </source>
</evidence>
<organism evidence="2 3">
    <name type="scientific">Ensete ventricosum</name>
    <name type="common">Abyssinian banana</name>
    <name type="synonym">Musa ensete</name>
    <dbReference type="NCBI Taxonomy" id="4639"/>
    <lineage>
        <taxon>Eukaryota</taxon>
        <taxon>Viridiplantae</taxon>
        <taxon>Streptophyta</taxon>
        <taxon>Embryophyta</taxon>
        <taxon>Tracheophyta</taxon>
        <taxon>Spermatophyta</taxon>
        <taxon>Magnoliopsida</taxon>
        <taxon>Liliopsida</taxon>
        <taxon>Zingiberales</taxon>
        <taxon>Musaceae</taxon>
        <taxon>Ensete</taxon>
    </lineage>
</organism>
<reference evidence="2 3" key="1">
    <citation type="journal article" date="2014" name="Agronomy (Basel)">
        <title>A Draft Genome Sequence for Ensete ventricosum, the Drought-Tolerant Tree Against Hunger.</title>
        <authorList>
            <person name="Harrison J."/>
            <person name="Moore K.A."/>
            <person name="Paszkiewicz K."/>
            <person name="Jones T."/>
            <person name="Grant M."/>
            <person name="Ambacheew D."/>
            <person name="Muzemil S."/>
            <person name="Studholme D.J."/>
        </authorList>
    </citation>
    <scope>NUCLEOTIDE SEQUENCE [LARGE SCALE GENOMIC DNA]</scope>
</reference>
<accession>A0A427B780</accession>
<comment type="caution">
    <text evidence="2">The sequence shown here is derived from an EMBL/GenBank/DDBJ whole genome shotgun (WGS) entry which is preliminary data.</text>
</comment>
<name>A0A427B780_ENSVE</name>
<feature type="region of interest" description="Disordered" evidence="1">
    <location>
        <begin position="1"/>
        <end position="43"/>
    </location>
</feature>
<feature type="compositionally biased region" description="Basic and acidic residues" evidence="1">
    <location>
        <begin position="1"/>
        <end position="29"/>
    </location>
</feature>
<proteinExistence type="predicted"/>